<dbReference type="Gene3D" id="1.25.10.10">
    <property type="entry name" value="Leucine-rich Repeat Variant"/>
    <property type="match status" value="1"/>
</dbReference>
<accession>Q0W5U5</accession>
<dbReference type="InterPro" id="IPR011989">
    <property type="entry name" value="ARM-like"/>
</dbReference>
<dbReference type="InterPro" id="IPR016024">
    <property type="entry name" value="ARM-type_fold"/>
</dbReference>
<dbReference type="RefSeq" id="WP_012036270.1">
    <property type="nucleotide sequence ID" value="NC_009464.1"/>
</dbReference>
<evidence type="ECO:0000313" key="3">
    <source>
        <dbReference type="Proteomes" id="UP000000663"/>
    </source>
</evidence>
<protein>
    <recommendedName>
        <fullName evidence="4">HEAT repeat domain-containing protein</fullName>
    </recommendedName>
</protein>
<gene>
    <name evidence="2" type="ORF">RCIX898</name>
</gene>
<dbReference type="AlphaFoldDB" id="Q0W5U5"/>
<feature type="transmembrane region" description="Helical" evidence="1">
    <location>
        <begin position="36"/>
        <end position="58"/>
    </location>
</feature>
<reference evidence="2 3" key="1">
    <citation type="journal article" date="2006" name="Science">
        <title>Genome of rice cluster I archaea -- the key methane producers in the rice rhizosphere.</title>
        <authorList>
            <person name="Erkel C."/>
            <person name="Kube M."/>
            <person name="Reinhardt R."/>
            <person name="Liesack W."/>
        </authorList>
    </citation>
    <scope>NUCLEOTIDE SEQUENCE [LARGE SCALE GENOMIC DNA]</scope>
    <source>
        <strain evidence="3">DSM 22066 / NBRC 105507 / MRE50</strain>
    </source>
</reference>
<dbReference type="SUPFAM" id="SSF48371">
    <property type="entry name" value="ARM repeat"/>
    <property type="match status" value="1"/>
</dbReference>
<dbReference type="GO" id="GO:0016491">
    <property type="term" value="F:oxidoreductase activity"/>
    <property type="evidence" value="ECO:0007669"/>
    <property type="project" value="TreeGrafter"/>
</dbReference>
<evidence type="ECO:0000256" key="1">
    <source>
        <dbReference type="SAM" id="Phobius"/>
    </source>
</evidence>
<keyword evidence="3" id="KW-1185">Reference proteome</keyword>
<dbReference type="InterPro" id="IPR004155">
    <property type="entry name" value="PBS_lyase_HEAT"/>
</dbReference>
<proteinExistence type="predicted"/>
<dbReference type="eggNOG" id="arCOG02966">
    <property type="taxonomic scope" value="Archaea"/>
</dbReference>
<keyword evidence="1" id="KW-1133">Transmembrane helix</keyword>
<evidence type="ECO:0000313" key="2">
    <source>
        <dbReference type="EMBL" id="CAJ36248.1"/>
    </source>
</evidence>
<dbReference type="EMBL" id="AM114193">
    <property type="protein sequence ID" value="CAJ36248.1"/>
    <property type="molecule type" value="Genomic_DNA"/>
</dbReference>
<dbReference type="OrthoDB" id="10495at2157"/>
<dbReference type="PANTHER" id="PTHR12697:SF5">
    <property type="entry name" value="DEOXYHYPUSINE HYDROXYLASE"/>
    <property type="match status" value="1"/>
</dbReference>
<evidence type="ECO:0008006" key="4">
    <source>
        <dbReference type="Google" id="ProtNLM"/>
    </source>
</evidence>
<organism evidence="2 3">
    <name type="scientific">Methanocella arvoryzae (strain DSM 22066 / NBRC 105507 / MRE50)</name>
    <dbReference type="NCBI Taxonomy" id="351160"/>
    <lineage>
        <taxon>Archaea</taxon>
        <taxon>Methanobacteriati</taxon>
        <taxon>Methanobacteriota</taxon>
        <taxon>Stenosarchaea group</taxon>
        <taxon>Methanomicrobia</taxon>
        <taxon>Methanocellales</taxon>
        <taxon>Methanocellaceae</taxon>
        <taxon>Methanocella</taxon>
    </lineage>
</organism>
<sequence>MKSGRLVAAAITLAASSWIMAVPAQASTRGYDTSGNPWTGLLITILILLAVIAFALAYMCMDRLEQRRIDVKKKRGDIDGLIKALRVPWLSTKAARALGEIGDERAIEPLIQALSCRSAETREAVVDALGNIGDQRAVEKLNAALDDRYVSVREHARSSIEKIRSRAHPAGNGNAGA</sequence>
<dbReference type="STRING" id="351160.RCIX898"/>
<dbReference type="Pfam" id="PF13646">
    <property type="entry name" value="HEAT_2"/>
    <property type="match status" value="1"/>
</dbReference>
<dbReference type="PANTHER" id="PTHR12697">
    <property type="entry name" value="PBS LYASE HEAT-LIKE PROTEIN"/>
    <property type="match status" value="1"/>
</dbReference>
<keyword evidence="1" id="KW-0472">Membrane</keyword>
<dbReference type="PATRIC" id="fig|351160.9.peg.1993"/>
<dbReference type="KEGG" id="rci:RCIX898"/>
<dbReference type="SMART" id="SM00567">
    <property type="entry name" value="EZ_HEAT"/>
    <property type="match status" value="2"/>
</dbReference>
<dbReference type="GeneID" id="24887528"/>
<keyword evidence="1" id="KW-0812">Transmembrane</keyword>
<name>Q0W5U5_METAR</name>
<dbReference type="Proteomes" id="UP000000663">
    <property type="component" value="Chromosome"/>
</dbReference>